<accession>A0ABQ3GP13</accession>
<evidence type="ECO:0000313" key="2">
    <source>
        <dbReference type="Proteomes" id="UP000610203"/>
    </source>
</evidence>
<dbReference type="Proteomes" id="UP000610203">
    <property type="component" value="Unassembled WGS sequence"/>
</dbReference>
<gene>
    <name evidence="1" type="ORF">GCM10016272_02840</name>
</gene>
<reference evidence="2" key="1">
    <citation type="journal article" date="2019" name="Int. J. Syst. Evol. Microbiol.">
        <title>The Global Catalogue of Microorganisms (GCM) 10K type strain sequencing project: providing services to taxonomists for standard genome sequencing and annotation.</title>
        <authorList>
            <consortium name="The Broad Institute Genomics Platform"/>
            <consortium name="The Broad Institute Genome Sequencing Center for Infectious Disease"/>
            <person name="Wu L."/>
            <person name="Ma J."/>
        </authorList>
    </citation>
    <scope>NUCLEOTIDE SEQUENCE [LARGE SCALE GENOMIC DNA]</scope>
    <source>
        <strain evidence="2">KCTC 42280</strain>
    </source>
</reference>
<organism evidence="1 2">
    <name type="scientific">Psychrobacter glaciei</name>
    <dbReference type="NCBI Taxonomy" id="619771"/>
    <lineage>
        <taxon>Bacteria</taxon>
        <taxon>Pseudomonadati</taxon>
        <taxon>Pseudomonadota</taxon>
        <taxon>Gammaproteobacteria</taxon>
        <taxon>Moraxellales</taxon>
        <taxon>Moraxellaceae</taxon>
        <taxon>Psychrobacter</taxon>
    </lineage>
</organism>
<comment type="caution">
    <text evidence="1">The sequence shown here is derived from an EMBL/GenBank/DDBJ whole genome shotgun (WGS) entry which is preliminary data.</text>
</comment>
<evidence type="ECO:0000313" key="1">
    <source>
        <dbReference type="EMBL" id="GHD26214.1"/>
    </source>
</evidence>
<sequence>MPRQPTKPTVKSLMNLNPFLPLFIALPADNNAVNDHKKQGVLADFGCFSYTNNYVHYNFTLSS</sequence>
<dbReference type="EMBL" id="BMZR01000001">
    <property type="protein sequence ID" value="GHD26214.1"/>
    <property type="molecule type" value="Genomic_DNA"/>
</dbReference>
<keyword evidence="2" id="KW-1185">Reference proteome</keyword>
<protein>
    <submittedName>
        <fullName evidence="1">Uncharacterized protein</fullName>
    </submittedName>
</protein>
<name>A0ABQ3GP13_9GAMM</name>
<proteinExistence type="predicted"/>